<evidence type="ECO:0000313" key="1">
    <source>
        <dbReference type="EMBL" id="CDW21002.1"/>
    </source>
</evidence>
<organism evidence="1">
    <name type="scientific">Lepeophtheirus salmonis</name>
    <name type="common">Salmon louse</name>
    <name type="synonym">Caligus salmonis</name>
    <dbReference type="NCBI Taxonomy" id="72036"/>
    <lineage>
        <taxon>Eukaryota</taxon>
        <taxon>Metazoa</taxon>
        <taxon>Ecdysozoa</taxon>
        <taxon>Arthropoda</taxon>
        <taxon>Crustacea</taxon>
        <taxon>Multicrustacea</taxon>
        <taxon>Hexanauplia</taxon>
        <taxon>Copepoda</taxon>
        <taxon>Siphonostomatoida</taxon>
        <taxon>Caligidae</taxon>
        <taxon>Lepeophtheirus</taxon>
    </lineage>
</organism>
<protein>
    <submittedName>
        <fullName evidence="1">Uncharacterized protein</fullName>
    </submittedName>
</protein>
<feature type="non-terminal residue" evidence="1">
    <location>
        <position position="39"/>
    </location>
</feature>
<sequence>MRQLHHNKITGTRKPRFDLGPLYLTTLLQKETGRKRPKS</sequence>
<proteinExistence type="predicted"/>
<name>A0A0K2T5Z4_LEPSM</name>
<dbReference type="AlphaFoldDB" id="A0A0K2T5Z4"/>
<reference evidence="1" key="1">
    <citation type="submission" date="2014-05" db="EMBL/GenBank/DDBJ databases">
        <authorList>
            <person name="Chronopoulou M."/>
        </authorList>
    </citation>
    <scope>NUCLEOTIDE SEQUENCE</scope>
    <source>
        <tissue evidence="1">Whole organism</tissue>
    </source>
</reference>
<accession>A0A0K2T5Z4</accession>
<dbReference type="EMBL" id="HACA01003641">
    <property type="protein sequence ID" value="CDW21002.1"/>
    <property type="molecule type" value="Transcribed_RNA"/>
</dbReference>